<protein>
    <submittedName>
        <fullName evidence="3">N-carbamoyl-D-amino acid hydrolase</fullName>
    </submittedName>
</protein>
<evidence type="ECO:0000313" key="4">
    <source>
        <dbReference type="Proteomes" id="UP000194837"/>
    </source>
</evidence>
<evidence type="ECO:0000256" key="1">
    <source>
        <dbReference type="ARBA" id="ARBA00022801"/>
    </source>
</evidence>
<dbReference type="SUPFAM" id="SSF56317">
    <property type="entry name" value="Carbon-nitrogen hydrolase"/>
    <property type="match status" value="1"/>
</dbReference>
<dbReference type="InterPro" id="IPR036526">
    <property type="entry name" value="C-N_Hydrolase_sf"/>
</dbReference>
<dbReference type="Pfam" id="PF00795">
    <property type="entry name" value="CN_hydrolase"/>
    <property type="match status" value="1"/>
</dbReference>
<dbReference type="PANTHER" id="PTHR43674:SF2">
    <property type="entry name" value="BETA-UREIDOPROPIONASE"/>
    <property type="match status" value="1"/>
</dbReference>
<comment type="caution">
    <text evidence="3">The sequence shown here is derived from an EMBL/GenBank/DDBJ whole genome shotgun (WGS) entry which is preliminary data.</text>
</comment>
<dbReference type="Gene3D" id="3.60.110.10">
    <property type="entry name" value="Carbon-nitrogen hydrolase"/>
    <property type="match status" value="1"/>
</dbReference>
<accession>A0A251YE73</accession>
<gene>
    <name evidence="3" type="ORF">BFL34_00031</name>
</gene>
<dbReference type="EMBL" id="MDJW01000002">
    <property type="protein sequence ID" value="OUE22506.1"/>
    <property type="molecule type" value="Genomic_DNA"/>
</dbReference>
<evidence type="ECO:0000313" key="3">
    <source>
        <dbReference type="EMBL" id="OUE22506.1"/>
    </source>
</evidence>
<dbReference type="InterPro" id="IPR050345">
    <property type="entry name" value="Aliph_Amidase/BUP"/>
</dbReference>
<proteinExistence type="predicted"/>
<feature type="domain" description="CN hydrolase" evidence="2">
    <location>
        <begin position="2"/>
        <end position="247"/>
    </location>
</feature>
<dbReference type="InterPro" id="IPR003010">
    <property type="entry name" value="C-N_Hydrolase"/>
</dbReference>
<evidence type="ECO:0000259" key="2">
    <source>
        <dbReference type="PROSITE" id="PS50263"/>
    </source>
</evidence>
<sequence length="277" mass="29519">MLTIAAAQIHPVIADTETNIGLTLDAIARAAAQGAQVVVLPELVSSGYMMGSREEAHALSEIAGAGPATRAWKAAAVELGVIVVAGFPERDGQALYNASILCLPSGEHTVYRKVHLWDEEALYFEPGDRGFPVVQTEHGRLGMMICYDGWFAESYRSLVLAGADLICVPTNWVPIPGQADGQQAMATILSMAAAHSNGVVVAAADRVGVERGQEFIGQSLIVSHTGWPIAGPASSTEPDLLLATVDLADARRSRGWGRFNNPIKDRRMESYRLAPST</sequence>
<reference evidence="3 4" key="1">
    <citation type="submission" date="2016-08" db="EMBL/GenBank/DDBJ databases">
        <title>Genome sequence of Clavibacter michiganensis spp strain CFBP7494.</title>
        <authorList>
            <person name="Thapa S.P."/>
            <person name="Coaker G."/>
            <person name="Jacques M.-A."/>
        </authorList>
    </citation>
    <scope>NUCLEOTIDE SEQUENCE [LARGE SCALE GENOMIC DNA]</scope>
    <source>
        <strain evidence="3">CFBP7494</strain>
    </source>
</reference>
<dbReference type="PROSITE" id="PS50263">
    <property type="entry name" value="CN_HYDROLASE"/>
    <property type="match status" value="1"/>
</dbReference>
<name>A0A251YE73_9MICO</name>
<dbReference type="PANTHER" id="PTHR43674">
    <property type="entry name" value="NITRILASE C965.09-RELATED"/>
    <property type="match status" value="1"/>
</dbReference>
<keyword evidence="1 3" id="KW-0378">Hydrolase</keyword>
<dbReference type="GO" id="GO:0050126">
    <property type="term" value="F:N-carbamoylputrescine amidase activity"/>
    <property type="evidence" value="ECO:0007669"/>
    <property type="project" value="TreeGrafter"/>
</dbReference>
<dbReference type="GO" id="GO:0033388">
    <property type="term" value="P:putrescine biosynthetic process from arginine"/>
    <property type="evidence" value="ECO:0007669"/>
    <property type="project" value="TreeGrafter"/>
</dbReference>
<organism evidence="3 4">
    <name type="scientific">Clavibacter michiganensis</name>
    <dbReference type="NCBI Taxonomy" id="28447"/>
    <lineage>
        <taxon>Bacteria</taxon>
        <taxon>Bacillati</taxon>
        <taxon>Actinomycetota</taxon>
        <taxon>Actinomycetes</taxon>
        <taxon>Micrococcales</taxon>
        <taxon>Microbacteriaceae</taxon>
        <taxon>Clavibacter</taxon>
    </lineage>
</organism>
<dbReference type="RefSeq" id="WP_086519993.1">
    <property type="nucleotide sequence ID" value="NZ_MDJW01000002.1"/>
</dbReference>
<dbReference type="AlphaFoldDB" id="A0A251YE73"/>
<dbReference type="Proteomes" id="UP000194837">
    <property type="component" value="Unassembled WGS sequence"/>
</dbReference>